<sequence>MVHVRVLALNKRCTRPHVPSPSTLSMPSRRSNGTAVAAVRQRVFPGVTYQRLSVFDPWRARGSADGGKEAAPEATAQVICDPYVGYDLGYTEIKPILIK</sequence>
<organism evidence="1">
    <name type="scientific">Arundo donax</name>
    <name type="common">Giant reed</name>
    <name type="synonym">Donax arundinaceus</name>
    <dbReference type="NCBI Taxonomy" id="35708"/>
    <lineage>
        <taxon>Eukaryota</taxon>
        <taxon>Viridiplantae</taxon>
        <taxon>Streptophyta</taxon>
        <taxon>Embryophyta</taxon>
        <taxon>Tracheophyta</taxon>
        <taxon>Spermatophyta</taxon>
        <taxon>Magnoliopsida</taxon>
        <taxon>Liliopsida</taxon>
        <taxon>Poales</taxon>
        <taxon>Poaceae</taxon>
        <taxon>PACMAD clade</taxon>
        <taxon>Arundinoideae</taxon>
        <taxon>Arundineae</taxon>
        <taxon>Arundo</taxon>
    </lineage>
</organism>
<reference evidence="1" key="2">
    <citation type="journal article" date="2015" name="Data Brief">
        <title>Shoot transcriptome of the giant reed, Arundo donax.</title>
        <authorList>
            <person name="Barrero R.A."/>
            <person name="Guerrero F.D."/>
            <person name="Moolhuijzen P."/>
            <person name="Goolsby J.A."/>
            <person name="Tidwell J."/>
            <person name="Bellgard S.E."/>
            <person name="Bellgard M.I."/>
        </authorList>
    </citation>
    <scope>NUCLEOTIDE SEQUENCE</scope>
    <source>
        <tissue evidence="1">Shoot tissue taken approximately 20 cm above the soil surface</tissue>
    </source>
</reference>
<dbReference type="EMBL" id="GBRH01277565">
    <property type="protein sequence ID" value="JAD20330.1"/>
    <property type="molecule type" value="Transcribed_RNA"/>
</dbReference>
<dbReference type="AlphaFoldDB" id="A0A0A8Y4F6"/>
<accession>A0A0A8Y4F6</accession>
<protein>
    <submittedName>
        <fullName evidence="1">Uncharacterized protein</fullName>
    </submittedName>
</protein>
<proteinExistence type="predicted"/>
<evidence type="ECO:0000313" key="1">
    <source>
        <dbReference type="EMBL" id="JAD20330.1"/>
    </source>
</evidence>
<name>A0A0A8Y4F6_ARUDO</name>
<reference evidence="1" key="1">
    <citation type="submission" date="2014-09" db="EMBL/GenBank/DDBJ databases">
        <authorList>
            <person name="Magalhaes I.L.F."/>
            <person name="Oliveira U."/>
            <person name="Santos F.R."/>
            <person name="Vidigal T.H.D.A."/>
            <person name="Brescovit A.D."/>
            <person name="Santos A.J."/>
        </authorList>
    </citation>
    <scope>NUCLEOTIDE SEQUENCE</scope>
    <source>
        <tissue evidence="1">Shoot tissue taken approximately 20 cm above the soil surface</tissue>
    </source>
</reference>